<keyword evidence="3" id="KW-1185">Reference proteome</keyword>
<feature type="domain" description="HTH cro/C1-type" evidence="1">
    <location>
        <begin position="12"/>
        <end position="66"/>
    </location>
</feature>
<reference evidence="2 3" key="1">
    <citation type="submission" date="2023-06" db="EMBL/GenBank/DDBJ databases">
        <title>Proteus appendicitidis sp. nov., isolated from the appendiceal pus of an appendicitis patient in Yongzhou, China.</title>
        <authorList>
            <person name="Cai X."/>
        </authorList>
    </citation>
    <scope>NUCLEOTIDE SEQUENCE [LARGE SCALE GENOMIC DNA]</scope>
    <source>
        <strain evidence="2 3">HZ0627</strain>
    </source>
</reference>
<dbReference type="Pfam" id="PF01381">
    <property type="entry name" value="HTH_3"/>
    <property type="match status" value="1"/>
</dbReference>
<proteinExistence type="predicted"/>
<name>A0ABY8Y5R8_9GAMM</name>
<dbReference type="RefSeq" id="WP_285804795.1">
    <property type="nucleotide sequence ID" value="NZ_CP127389.1"/>
</dbReference>
<evidence type="ECO:0000313" key="3">
    <source>
        <dbReference type="Proteomes" id="UP001226651"/>
    </source>
</evidence>
<dbReference type="InterPro" id="IPR010982">
    <property type="entry name" value="Lambda_DNA-bd_dom_sf"/>
</dbReference>
<dbReference type="PROSITE" id="PS50943">
    <property type="entry name" value="HTH_CROC1"/>
    <property type="match status" value="1"/>
</dbReference>
<gene>
    <name evidence="2" type="ORF">QQS39_14485</name>
</gene>
<dbReference type="Gene3D" id="1.10.260.40">
    <property type="entry name" value="lambda repressor-like DNA-binding domains"/>
    <property type="match status" value="1"/>
</dbReference>
<dbReference type="InterPro" id="IPR001387">
    <property type="entry name" value="Cro/C1-type_HTH"/>
</dbReference>
<dbReference type="Proteomes" id="UP001226651">
    <property type="component" value="Chromosome"/>
</dbReference>
<protein>
    <submittedName>
        <fullName evidence="2">Helix-turn-helix transcriptional regulator</fullName>
    </submittedName>
</protein>
<organism evidence="2 3">
    <name type="scientific">Proteus appendicitidis</name>
    <dbReference type="NCBI Taxonomy" id="3034648"/>
    <lineage>
        <taxon>Bacteria</taxon>
        <taxon>Pseudomonadati</taxon>
        <taxon>Pseudomonadota</taxon>
        <taxon>Gammaproteobacteria</taxon>
        <taxon>Enterobacterales</taxon>
        <taxon>Morganellaceae</taxon>
        <taxon>Proteus</taxon>
    </lineage>
</organism>
<dbReference type="SMART" id="SM00530">
    <property type="entry name" value="HTH_XRE"/>
    <property type="match status" value="1"/>
</dbReference>
<dbReference type="CDD" id="cd00093">
    <property type="entry name" value="HTH_XRE"/>
    <property type="match status" value="1"/>
</dbReference>
<sequence length="102" mass="11576">MNSINIVVGQRIKQKRKQLKITGIEMGRRLGISQQHYSRLENGHLKITVDQLIAIALILGISPQSLLVTPEIMSPMLNACTETVLSSNEIFVLRNKKRRNLR</sequence>
<dbReference type="SUPFAM" id="SSF47413">
    <property type="entry name" value="lambda repressor-like DNA-binding domains"/>
    <property type="match status" value="1"/>
</dbReference>
<dbReference type="EMBL" id="CP127389">
    <property type="protein sequence ID" value="WIV87661.1"/>
    <property type="molecule type" value="Genomic_DNA"/>
</dbReference>
<evidence type="ECO:0000313" key="2">
    <source>
        <dbReference type="EMBL" id="WIV87661.1"/>
    </source>
</evidence>
<evidence type="ECO:0000259" key="1">
    <source>
        <dbReference type="PROSITE" id="PS50943"/>
    </source>
</evidence>
<accession>A0ABY8Y5R8</accession>